<dbReference type="SUPFAM" id="SSF52540">
    <property type="entry name" value="P-loop containing nucleoside triphosphate hydrolases"/>
    <property type="match status" value="1"/>
</dbReference>
<evidence type="ECO:0000256" key="1">
    <source>
        <dbReference type="ARBA" id="ARBA00022741"/>
    </source>
</evidence>
<evidence type="ECO:0000256" key="4">
    <source>
        <dbReference type="ARBA" id="ARBA00023163"/>
    </source>
</evidence>
<dbReference type="InterPro" id="IPR027417">
    <property type="entry name" value="P-loop_NTPase"/>
</dbReference>
<dbReference type="Pfam" id="PF02954">
    <property type="entry name" value="HTH_8"/>
    <property type="match status" value="1"/>
</dbReference>
<dbReference type="SUPFAM" id="SSF55785">
    <property type="entry name" value="PYP-like sensor domain (PAS domain)"/>
    <property type="match status" value="1"/>
</dbReference>
<keyword evidence="4" id="KW-0804">Transcription</keyword>
<dbReference type="CDD" id="cd00130">
    <property type="entry name" value="PAS"/>
    <property type="match status" value="1"/>
</dbReference>
<protein>
    <submittedName>
        <fullName evidence="6">Sigma 54-interacting transcriptional regulator</fullName>
    </submittedName>
</protein>
<dbReference type="InterPro" id="IPR035965">
    <property type="entry name" value="PAS-like_dom_sf"/>
</dbReference>
<dbReference type="Pfam" id="PF25601">
    <property type="entry name" value="AAA_lid_14"/>
    <property type="match status" value="1"/>
</dbReference>
<dbReference type="InterPro" id="IPR058031">
    <property type="entry name" value="AAA_lid_NorR"/>
</dbReference>
<dbReference type="SMART" id="SM00382">
    <property type="entry name" value="AAA"/>
    <property type="match status" value="1"/>
</dbReference>
<dbReference type="Gene3D" id="3.30.450.20">
    <property type="entry name" value="PAS domain"/>
    <property type="match status" value="2"/>
</dbReference>
<dbReference type="SUPFAM" id="SSF46689">
    <property type="entry name" value="Homeodomain-like"/>
    <property type="match status" value="1"/>
</dbReference>
<evidence type="ECO:0000256" key="3">
    <source>
        <dbReference type="ARBA" id="ARBA00023015"/>
    </source>
</evidence>
<evidence type="ECO:0000259" key="5">
    <source>
        <dbReference type="PROSITE" id="PS50045"/>
    </source>
</evidence>
<evidence type="ECO:0000313" key="6">
    <source>
        <dbReference type="EMBL" id="MBJ6749521.1"/>
    </source>
</evidence>
<dbReference type="InterPro" id="IPR000014">
    <property type="entry name" value="PAS"/>
</dbReference>
<comment type="caution">
    <text evidence="6">The sequence shown here is derived from an EMBL/GenBank/DDBJ whole genome shotgun (WGS) entry which is preliminary data.</text>
</comment>
<dbReference type="EMBL" id="JAEMHL010000002">
    <property type="protein sequence ID" value="MBJ6749521.1"/>
    <property type="molecule type" value="Genomic_DNA"/>
</dbReference>
<keyword evidence="7" id="KW-1185">Reference proteome</keyword>
<evidence type="ECO:0000313" key="7">
    <source>
        <dbReference type="Proteomes" id="UP000614714"/>
    </source>
</evidence>
<dbReference type="Pfam" id="PF13426">
    <property type="entry name" value="PAS_9"/>
    <property type="match status" value="1"/>
</dbReference>
<dbReference type="InterPro" id="IPR002078">
    <property type="entry name" value="Sigma_54_int"/>
</dbReference>
<dbReference type="PRINTS" id="PR01590">
    <property type="entry name" value="HTHFIS"/>
</dbReference>
<keyword evidence="3" id="KW-0805">Transcription regulation</keyword>
<sequence>MDQATEIAGPAAVKAANDGNSSGILHLDAELCIVSLDEAAGTLLGAAPHTLLGRRLDEIADLAELGAYMKSGTVFNGQPIEVSGRRILCDYLPTVESDQVVGGVLSLQRVLPEALDCQVDLKELLQSAGAYLDLNYDGIVICDRAGIIVMVNQAFADLLDTTPHAMIGKHLNEAYLNSQPSRLPAVMETETPQVGITHYINGKQVYASLYPIQKNGKVVGGIGKILFKDIREITLIANRLQTAPETRALAGSVTRKETSSRYDVNSIVGQSKKILDLKESLLRVAGKNSNVLLLGESGTGKELFAHAIHAASNRRYAQFVKVNCAAIPEHLLESELFGYSEGAFTGARKGGQLGKFEQAHLGTIFLDEIGDMPLYMQAKMLRVLQERELTPLGGGAPKMVDVRVVAATNCNLEHLVREGKFRQDLYYRLKVVTLSIPSLRERKEDIRPLVMNFIHQFNEEFGLEVQALSLEAREIIMRYDWPGNVRELRNVIESAFNLVTGPLILRDHLPEQLSRMHDSSAAEASAAQDIGGYIHQRLGAKSLAEIVDEFEHLLLETALEVSKGNKLHAADLLGISRQWLYKKLHKYESGPGEDT</sequence>
<dbReference type="CDD" id="cd00009">
    <property type="entry name" value="AAA"/>
    <property type="match status" value="1"/>
</dbReference>
<dbReference type="PANTHER" id="PTHR32071">
    <property type="entry name" value="TRANSCRIPTIONAL REGULATORY PROTEIN"/>
    <property type="match status" value="1"/>
</dbReference>
<dbReference type="PROSITE" id="PS50045">
    <property type="entry name" value="SIGMA54_INTERACT_4"/>
    <property type="match status" value="1"/>
</dbReference>
<dbReference type="SMART" id="SM00091">
    <property type="entry name" value="PAS"/>
    <property type="match status" value="2"/>
</dbReference>
<dbReference type="RefSeq" id="WP_199388056.1">
    <property type="nucleotide sequence ID" value="NZ_JAEMHL010000002.1"/>
</dbReference>
<name>A0ABS0YB31_9BACT</name>
<dbReference type="InterPro" id="IPR025662">
    <property type="entry name" value="Sigma_54_int_dom_ATP-bd_1"/>
</dbReference>
<organism evidence="6 7">
    <name type="scientific">Geomonas anaerohicana</name>
    <dbReference type="NCBI Taxonomy" id="2798583"/>
    <lineage>
        <taxon>Bacteria</taxon>
        <taxon>Pseudomonadati</taxon>
        <taxon>Thermodesulfobacteriota</taxon>
        <taxon>Desulfuromonadia</taxon>
        <taxon>Geobacterales</taxon>
        <taxon>Geobacteraceae</taxon>
        <taxon>Geomonas</taxon>
    </lineage>
</organism>
<dbReference type="Gene3D" id="1.10.8.60">
    <property type="match status" value="1"/>
</dbReference>
<dbReference type="Proteomes" id="UP000614714">
    <property type="component" value="Unassembled WGS sequence"/>
</dbReference>
<feature type="domain" description="Sigma-54 factor interaction" evidence="5">
    <location>
        <begin position="267"/>
        <end position="497"/>
    </location>
</feature>
<keyword evidence="2" id="KW-0067">ATP-binding</keyword>
<dbReference type="Gene3D" id="3.40.50.300">
    <property type="entry name" value="P-loop containing nucleotide triphosphate hydrolases"/>
    <property type="match status" value="1"/>
</dbReference>
<dbReference type="Pfam" id="PF00158">
    <property type="entry name" value="Sigma54_activat"/>
    <property type="match status" value="1"/>
</dbReference>
<dbReference type="PROSITE" id="PS00675">
    <property type="entry name" value="SIGMA54_INTERACT_1"/>
    <property type="match status" value="1"/>
</dbReference>
<keyword evidence="1" id="KW-0547">Nucleotide-binding</keyword>
<dbReference type="Gene3D" id="1.10.10.60">
    <property type="entry name" value="Homeodomain-like"/>
    <property type="match status" value="1"/>
</dbReference>
<dbReference type="InterPro" id="IPR025944">
    <property type="entry name" value="Sigma_54_int_dom_CS"/>
</dbReference>
<evidence type="ECO:0000256" key="2">
    <source>
        <dbReference type="ARBA" id="ARBA00022840"/>
    </source>
</evidence>
<proteinExistence type="predicted"/>
<accession>A0ABS0YB31</accession>
<gene>
    <name evidence="6" type="ORF">JFN91_04790</name>
</gene>
<dbReference type="InterPro" id="IPR003593">
    <property type="entry name" value="AAA+_ATPase"/>
</dbReference>
<dbReference type="InterPro" id="IPR002197">
    <property type="entry name" value="HTH_Fis"/>
</dbReference>
<reference evidence="6 7" key="1">
    <citation type="submission" date="2020-12" db="EMBL/GenBank/DDBJ databases">
        <title>Geomonas sp. Red421, isolated from paddy soil.</title>
        <authorList>
            <person name="Xu Z."/>
            <person name="Zhang Z."/>
            <person name="Masuda Y."/>
            <person name="Itoh H."/>
            <person name="Senoo K."/>
        </authorList>
    </citation>
    <scope>NUCLEOTIDE SEQUENCE [LARGE SCALE GENOMIC DNA]</scope>
    <source>
        <strain evidence="6 7">Red421</strain>
    </source>
</reference>
<dbReference type="InterPro" id="IPR009057">
    <property type="entry name" value="Homeodomain-like_sf"/>
</dbReference>
<dbReference type="PROSITE" id="PS00688">
    <property type="entry name" value="SIGMA54_INTERACT_3"/>
    <property type="match status" value="1"/>
</dbReference>